<organism evidence="2 3">
    <name type="scientific">Glomus cerebriforme</name>
    <dbReference type="NCBI Taxonomy" id="658196"/>
    <lineage>
        <taxon>Eukaryota</taxon>
        <taxon>Fungi</taxon>
        <taxon>Fungi incertae sedis</taxon>
        <taxon>Mucoromycota</taxon>
        <taxon>Glomeromycotina</taxon>
        <taxon>Glomeromycetes</taxon>
        <taxon>Glomerales</taxon>
        <taxon>Glomeraceae</taxon>
        <taxon>Glomus</taxon>
    </lineage>
</organism>
<feature type="region of interest" description="Disordered" evidence="1">
    <location>
        <begin position="67"/>
        <end position="89"/>
    </location>
</feature>
<name>A0A397SQK6_9GLOM</name>
<proteinExistence type="predicted"/>
<gene>
    <name evidence="2" type="ORF">C1645_775247</name>
</gene>
<feature type="compositionally biased region" description="Polar residues" evidence="1">
    <location>
        <begin position="70"/>
        <end position="89"/>
    </location>
</feature>
<comment type="caution">
    <text evidence="2">The sequence shown here is derived from an EMBL/GenBank/DDBJ whole genome shotgun (WGS) entry which is preliminary data.</text>
</comment>
<dbReference type="OrthoDB" id="2414517at2759"/>
<accession>A0A397SQK6</accession>
<protein>
    <submittedName>
        <fullName evidence="2">Uncharacterized protein</fullName>
    </submittedName>
</protein>
<evidence type="ECO:0000256" key="1">
    <source>
        <dbReference type="SAM" id="MobiDB-lite"/>
    </source>
</evidence>
<keyword evidence="3" id="KW-1185">Reference proteome</keyword>
<dbReference type="Proteomes" id="UP000265703">
    <property type="component" value="Unassembled WGS sequence"/>
</dbReference>
<reference evidence="2 3" key="1">
    <citation type="submission" date="2018-06" db="EMBL/GenBank/DDBJ databases">
        <title>Comparative genomics reveals the genomic features of Rhizophagus irregularis, R. cerebriforme, R. diaphanum and Gigaspora rosea, and their symbiotic lifestyle signature.</title>
        <authorList>
            <person name="Morin E."/>
            <person name="San Clemente H."/>
            <person name="Chen E.C.H."/>
            <person name="De La Providencia I."/>
            <person name="Hainaut M."/>
            <person name="Kuo A."/>
            <person name="Kohler A."/>
            <person name="Murat C."/>
            <person name="Tang N."/>
            <person name="Roy S."/>
            <person name="Loubradou J."/>
            <person name="Henrissat B."/>
            <person name="Grigoriev I.V."/>
            <person name="Corradi N."/>
            <person name="Roux C."/>
            <person name="Martin F.M."/>
        </authorList>
    </citation>
    <scope>NUCLEOTIDE SEQUENCE [LARGE SCALE GENOMIC DNA]</scope>
    <source>
        <strain evidence="2 3">DAOM 227022</strain>
    </source>
</reference>
<evidence type="ECO:0000313" key="3">
    <source>
        <dbReference type="Proteomes" id="UP000265703"/>
    </source>
</evidence>
<dbReference type="AlphaFoldDB" id="A0A397SQK6"/>
<sequence>MESTLLHKYKADEIDNRQDVDRVFGIRKPSFKLSEPVTIVYKDDNLQAKVKKVLRHIVWILEEAQKPVDASQSGVKRVKSLSNLTGKSN</sequence>
<dbReference type="EMBL" id="QKYT01000270">
    <property type="protein sequence ID" value="RIA88288.1"/>
    <property type="molecule type" value="Genomic_DNA"/>
</dbReference>
<evidence type="ECO:0000313" key="2">
    <source>
        <dbReference type="EMBL" id="RIA88288.1"/>
    </source>
</evidence>